<proteinExistence type="predicted"/>
<evidence type="ECO:0000313" key="8">
    <source>
        <dbReference type="EMBL" id="EQC42055.1"/>
    </source>
</evidence>
<keyword evidence="3 6" id="KW-0812">Transmembrane</keyword>
<dbReference type="Pfam" id="PF00005">
    <property type="entry name" value="ABC_tran"/>
    <property type="match status" value="1"/>
</dbReference>
<keyword evidence="9" id="KW-1185">Reference proteome</keyword>
<evidence type="ECO:0000256" key="3">
    <source>
        <dbReference type="ARBA" id="ARBA00022692"/>
    </source>
</evidence>
<dbReference type="GeneID" id="19941625"/>
<evidence type="ECO:0000256" key="2">
    <source>
        <dbReference type="ARBA" id="ARBA00022448"/>
    </source>
</evidence>
<dbReference type="Pfam" id="PF01061">
    <property type="entry name" value="ABC2_membrane"/>
    <property type="match status" value="1"/>
</dbReference>
<feature type="domain" description="ABC transporter" evidence="7">
    <location>
        <begin position="37"/>
        <end position="274"/>
    </location>
</feature>
<dbReference type="InterPro" id="IPR050352">
    <property type="entry name" value="ABCG_transporters"/>
</dbReference>
<dbReference type="PANTHER" id="PTHR48041">
    <property type="entry name" value="ABC TRANSPORTER G FAMILY MEMBER 28"/>
    <property type="match status" value="1"/>
</dbReference>
<dbReference type="GO" id="GO:0005524">
    <property type="term" value="F:ATP binding"/>
    <property type="evidence" value="ECO:0007669"/>
    <property type="project" value="InterPro"/>
</dbReference>
<feature type="transmembrane region" description="Helical" evidence="6">
    <location>
        <begin position="323"/>
        <end position="342"/>
    </location>
</feature>
<dbReference type="Proteomes" id="UP000030762">
    <property type="component" value="Unassembled WGS sequence"/>
</dbReference>
<dbReference type="AlphaFoldDB" id="T0R6H7"/>
<keyword evidence="4 6" id="KW-1133">Transmembrane helix</keyword>
<evidence type="ECO:0000256" key="6">
    <source>
        <dbReference type="SAM" id="Phobius"/>
    </source>
</evidence>
<dbReference type="VEuPathDB" id="FungiDB:SDRG_00898"/>
<evidence type="ECO:0000256" key="5">
    <source>
        <dbReference type="ARBA" id="ARBA00023136"/>
    </source>
</evidence>
<dbReference type="PANTHER" id="PTHR48041:SF139">
    <property type="entry name" value="PROTEIN SCARLET"/>
    <property type="match status" value="1"/>
</dbReference>
<gene>
    <name evidence="8" type="ORF">SDRG_00898</name>
</gene>
<dbReference type="InterPro" id="IPR027417">
    <property type="entry name" value="P-loop_NTPase"/>
</dbReference>
<sequence length="491" mass="54515">MSSEAHYIDVATPKAGADILVDVPKITLEWKNVSKVVKIKNTATKQVEDKVILNDLSGIAVPGELVVMMGPSGAGKSSLLDVISGRQKDYTGSVLANGQKWTKQMNKYASYVMQDDVFYETLTPIYNGKASDAVEYFASQGYQCPNYMNPTDYFMRQMIVLDTKSEAAARVDKLVANWRARSHAIGNNGDVKDDSDGSSDASDTVYESSHLGTFGSMRVLCKRNVTRLVRDSLAFKARLGQSIIISVVVGLIFRQLELSQTGIQSFTGAIFFIVVNQFFSATTPEFASVPLELPIMKREYNGGLYRSYVWYIAKNVSELVMQFFFPLIFLIPVYFMVGFGASNAGLFFTFYLFIALLSSSATGLGYMVSCIAKTPEIAPIIGILIILPFLIFGGLFINTNNVPVYFRWLEFISPMKYAFRGMCRAFWNSIDTIPCDAAVESCVATTGAQVLANLGLDKKSMGYDIIFLVWINLLFRFIGIVALWITLRKKN</sequence>
<keyword evidence="5 6" id="KW-0472">Membrane</keyword>
<accession>T0R6H7</accession>
<dbReference type="eggNOG" id="KOG0061">
    <property type="taxonomic scope" value="Eukaryota"/>
</dbReference>
<dbReference type="InterPro" id="IPR003439">
    <property type="entry name" value="ABC_transporter-like_ATP-bd"/>
</dbReference>
<dbReference type="PROSITE" id="PS50893">
    <property type="entry name" value="ABC_TRANSPORTER_2"/>
    <property type="match status" value="1"/>
</dbReference>
<dbReference type="GO" id="GO:0140359">
    <property type="term" value="F:ABC-type transporter activity"/>
    <property type="evidence" value="ECO:0007669"/>
    <property type="project" value="InterPro"/>
</dbReference>
<evidence type="ECO:0000259" key="7">
    <source>
        <dbReference type="PROSITE" id="PS50893"/>
    </source>
</evidence>
<dbReference type="OMA" id="ASMGYPC"/>
<reference evidence="8 9" key="1">
    <citation type="submission" date="2012-04" db="EMBL/GenBank/DDBJ databases">
        <title>The Genome Sequence of Saprolegnia declina VS20.</title>
        <authorList>
            <consortium name="The Broad Institute Genome Sequencing Platform"/>
            <person name="Russ C."/>
            <person name="Nusbaum C."/>
            <person name="Tyler B."/>
            <person name="van West P."/>
            <person name="Dieguez-Uribeondo J."/>
            <person name="de Bruijn I."/>
            <person name="Tripathy S."/>
            <person name="Jiang R."/>
            <person name="Young S.K."/>
            <person name="Zeng Q."/>
            <person name="Gargeya S."/>
            <person name="Fitzgerald M."/>
            <person name="Haas B."/>
            <person name="Abouelleil A."/>
            <person name="Alvarado L."/>
            <person name="Arachchi H.M."/>
            <person name="Berlin A."/>
            <person name="Chapman S.B."/>
            <person name="Goldberg J."/>
            <person name="Griggs A."/>
            <person name="Gujja S."/>
            <person name="Hansen M."/>
            <person name="Howarth C."/>
            <person name="Imamovic A."/>
            <person name="Larimer J."/>
            <person name="McCowen C."/>
            <person name="Montmayeur A."/>
            <person name="Murphy C."/>
            <person name="Neiman D."/>
            <person name="Pearson M."/>
            <person name="Priest M."/>
            <person name="Roberts A."/>
            <person name="Saif S."/>
            <person name="Shea T."/>
            <person name="Sisk P."/>
            <person name="Sykes S."/>
            <person name="Wortman J."/>
            <person name="Nusbaum C."/>
            <person name="Birren B."/>
        </authorList>
    </citation>
    <scope>NUCLEOTIDE SEQUENCE [LARGE SCALE GENOMIC DNA]</scope>
    <source>
        <strain evidence="8 9">VS20</strain>
    </source>
</reference>
<dbReference type="GO" id="GO:0016020">
    <property type="term" value="C:membrane"/>
    <property type="evidence" value="ECO:0007669"/>
    <property type="project" value="UniProtKB-SubCell"/>
</dbReference>
<evidence type="ECO:0000313" key="9">
    <source>
        <dbReference type="Proteomes" id="UP000030762"/>
    </source>
</evidence>
<feature type="transmembrane region" description="Helical" evidence="6">
    <location>
        <begin position="380"/>
        <end position="397"/>
    </location>
</feature>
<dbReference type="RefSeq" id="XP_008604624.1">
    <property type="nucleotide sequence ID" value="XM_008606402.1"/>
</dbReference>
<feature type="transmembrane region" description="Helical" evidence="6">
    <location>
        <begin position="465"/>
        <end position="487"/>
    </location>
</feature>
<dbReference type="Gene3D" id="3.40.50.300">
    <property type="entry name" value="P-loop containing nucleotide triphosphate hydrolases"/>
    <property type="match status" value="1"/>
</dbReference>
<feature type="transmembrane region" description="Helical" evidence="6">
    <location>
        <begin position="348"/>
        <end position="368"/>
    </location>
</feature>
<protein>
    <recommendedName>
        <fullName evidence="7">ABC transporter domain-containing protein</fullName>
    </recommendedName>
</protein>
<dbReference type="SUPFAM" id="SSF52540">
    <property type="entry name" value="P-loop containing nucleoside triphosphate hydrolases"/>
    <property type="match status" value="1"/>
</dbReference>
<dbReference type="OrthoDB" id="66620at2759"/>
<dbReference type="FunCoup" id="T0R6H7">
    <property type="interactions" value="1"/>
</dbReference>
<dbReference type="EMBL" id="JH767133">
    <property type="protein sequence ID" value="EQC42055.1"/>
    <property type="molecule type" value="Genomic_DNA"/>
</dbReference>
<evidence type="ECO:0000256" key="1">
    <source>
        <dbReference type="ARBA" id="ARBA00004141"/>
    </source>
</evidence>
<keyword evidence="2" id="KW-0813">Transport</keyword>
<evidence type="ECO:0000256" key="4">
    <source>
        <dbReference type="ARBA" id="ARBA00022989"/>
    </source>
</evidence>
<dbReference type="STRING" id="1156394.T0R6H7"/>
<dbReference type="InParanoid" id="T0R6H7"/>
<name>T0R6H7_SAPDV</name>
<organism evidence="8 9">
    <name type="scientific">Saprolegnia diclina (strain VS20)</name>
    <dbReference type="NCBI Taxonomy" id="1156394"/>
    <lineage>
        <taxon>Eukaryota</taxon>
        <taxon>Sar</taxon>
        <taxon>Stramenopiles</taxon>
        <taxon>Oomycota</taxon>
        <taxon>Saprolegniomycetes</taxon>
        <taxon>Saprolegniales</taxon>
        <taxon>Saprolegniaceae</taxon>
        <taxon>Saprolegnia</taxon>
    </lineage>
</organism>
<comment type="subcellular location">
    <subcellularLocation>
        <location evidence="1">Membrane</location>
        <topology evidence="1">Multi-pass membrane protein</topology>
    </subcellularLocation>
</comment>
<dbReference type="InterPro" id="IPR013525">
    <property type="entry name" value="ABC2_TM"/>
</dbReference>
<dbReference type="GO" id="GO:0016887">
    <property type="term" value="F:ATP hydrolysis activity"/>
    <property type="evidence" value="ECO:0007669"/>
    <property type="project" value="InterPro"/>
</dbReference>